<dbReference type="HOGENOM" id="CLU_2035594_0_0_11"/>
<dbReference type="EMBL" id="AP006618">
    <property type="protein sequence ID" value="BAD55718.1"/>
    <property type="molecule type" value="Genomic_DNA"/>
</dbReference>
<accession>Q5Z1H3</accession>
<reference evidence="1 2" key="1">
    <citation type="journal article" date="2004" name="Proc. Natl. Acad. Sci. U.S.A.">
        <title>The complete genomic sequence of Nocardia farcinica IFM 10152.</title>
        <authorList>
            <person name="Ishikawa J."/>
            <person name="Yamashita A."/>
            <person name="Mikami Y."/>
            <person name="Hoshino Y."/>
            <person name="Kurita H."/>
            <person name="Hotta K."/>
            <person name="Shiba T."/>
            <person name="Hattori M."/>
        </authorList>
    </citation>
    <scope>NUCLEOTIDE SEQUENCE [LARGE SCALE GENOMIC DNA]</scope>
    <source>
        <strain evidence="1 2">IFM 10152</strain>
    </source>
</reference>
<dbReference type="AlphaFoldDB" id="Q5Z1H3"/>
<keyword evidence="2" id="KW-1185">Reference proteome</keyword>
<evidence type="ECO:0000313" key="2">
    <source>
        <dbReference type="Proteomes" id="UP000006820"/>
    </source>
</evidence>
<dbReference type="STRING" id="247156.NFA_8730"/>
<gene>
    <name evidence="1" type="ordered locus">NFA_8730</name>
</gene>
<name>Q5Z1H3_NOCFA</name>
<protein>
    <recommendedName>
        <fullName evidence="3">Excreted virulence factor EspC, type VII ESX diderm</fullName>
    </recommendedName>
</protein>
<evidence type="ECO:0000313" key="1">
    <source>
        <dbReference type="EMBL" id="BAD55718.1"/>
    </source>
</evidence>
<evidence type="ECO:0008006" key="3">
    <source>
        <dbReference type="Google" id="ProtNLM"/>
    </source>
</evidence>
<dbReference type="KEGG" id="nfa:NFA_8730"/>
<dbReference type="eggNOG" id="ENOG503149A">
    <property type="taxonomic scope" value="Bacteria"/>
</dbReference>
<sequence>MPDPTGRGGTVSSQNLGVQTGELGKFANDLRLSAGVVGTSAQRVSQHMFGDGSNGHGPEAGRNYVSQGAAIHTGLENVVKWLENWGAAGKAVADSIGAATVVYSDTDAEAAKKTRQQTQNV</sequence>
<dbReference type="Proteomes" id="UP000006820">
    <property type="component" value="Chromosome"/>
</dbReference>
<proteinExistence type="predicted"/>
<organism evidence="1 2">
    <name type="scientific">Nocardia farcinica (strain IFM 10152)</name>
    <dbReference type="NCBI Taxonomy" id="247156"/>
    <lineage>
        <taxon>Bacteria</taxon>
        <taxon>Bacillati</taxon>
        <taxon>Actinomycetota</taxon>
        <taxon>Actinomycetes</taxon>
        <taxon>Mycobacteriales</taxon>
        <taxon>Nocardiaceae</taxon>
        <taxon>Nocardia</taxon>
    </lineage>
</organism>